<accession>A0A8D8ZUE9</accession>
<organism evidence="1">
    <name type="scientific">Cacopsylla melanoneura</name>
    <dbReference type="NCBI Taxonomy" id="428564"/>
    <lineage>
        <taxon>Eukaryota</taxon>
        <taxon>Metazoa</taxon>
        <taxon>Ecdysozoa</taxon>
        <taxon>Arthropoda</taxon>
        <taxon>Hexapoda</taxon>
        <taxon>Insecta</taxon>
        <taxon>Pterygota</taxon>
        <taxon>Neoptera</taxon>
        <taxon>Paraneoptera</taxon>
        <taxon>Hemiptera</taxon>
        <taxon>Sternorrhyncha</taxon>
        <taxon>Psylloidea</taxon>
        <taxon>Psyllidae</taxon>
        <taxon>Psyllinae</taxon>
        <taxon>Cacopsylla</taxon>
    </lineage>
</organism>
<evidence type="ECO:0000313" key="1">
    <source>
        <dbReference type="EMBL" id="CAG6753557.1"/>
    </source>
</evidence>
<protein>
    <recommendedName>
        <fullName evidence="2">Leucine-rich repeat domain-containing protein</fullName>
    </recommendedName>
</protein>
<dbReference type="Gene3D" id="3.80.10.10">
    <property type="entry name" value="Ribonuclease Inhibitor"/>
    <property type="match status" value="1"/>
</dbReference>
<dbReference type="EMBL" id="HBUF01536745">
    <property type="protein sequence ID" value="CAG6753557.1"/>
    <property type="molecule type" value="Transcribed_RNA"/>
</dbReference>
<evidence type="ECO:0008006" key="2">
    <source>
        <dbReference type="Google" id="ProtNLM"/>
    </source>
</evidence>
<dbReference type="AlphaFoldDB" id="A0A8D8ZUE9"/>
<sequence>MSDTLLHVFSIFPIQDNIAQYLGEEDLKNLSSLGGIFANFYFDFNRELNLDQYDDEICSKFRKIENLHLRDNIQKQVVPKKVLSVLVSLEVPSIDNKIINLKECKKLKTLRCKDLGNLDNNDFPLTLKKLALYSCNNISKLNLKHLINLKEIDYSGISNISDKINNFPVSLEKISLTAYQQISDLNIKHLINLKEIHCSGSNITSADINNFPVSLERINLKECLALSDFNIKHLVNLKEIDCSYSPVTNGAVNNFPVSLGLSSRESKVRKF</sequence>
<dbReference type="InterPro" id="IPR032675">
    <property type="entry name" value="LRR_dom_sf"/>
</dbReference>
<reference evidence="1" key="1">
    <citation type="submission" date="2021-05" db="EMBL/GenBank/DDBJ databases">
        <authorList>
            <person name="Alioto T."/>
            <person name="Alioto T."/>
            <person name="Gomez Garrido J."/>
        </authorList>
    </citation>
    <scope>NUCLEOTIDE SEQUENCE</scope>
</reference>
<proteinExistence type="predicted"/>
<name>A0A8D8ZUE9_9HEMI</name>
<dbReference type="SUPFAM" id="SSF52058">
    <property type="entry name" value="L domain-like"/>
    <property type="match status" value="1"/>
</dbReference>